<dbReference type="KEGG" id="ngr:NAEGRDRAFT_51309"/>
<sequence length="890" mass="100119">MKKHQLVSILKGSTPRTNITSVAISRSTSSQMLVAGGESTGKVLIWNVMLSGCSSGSNDVIRKSNNTRIKQELGDDDEVDEAALVLTPVIDDDLEPIVILPHEKEDPISCVCFGNRKSEMLCSASSSCVKLWNVLAYRDGFQDDGVVIGSNVGNVSFVKFSDNDELLYIGLEDSILIYHIELAKVILSLEGHQSPVTEVLFLRHLQHCIISVSEDRTFKIWDIYERKVLYKSGVLSPYPIISVCEEYGVNRFMIGFSNGIVQIYETKNDESLKCLWVKLLHEFDLNKKIKKFIKPEEKSPIPSFEVISSEPIWRQQHNFIQKQFDTEEDSQELTLCEYSHCASKMNFFSKNDNDYVMICSKSLAVDIDLSSFEIERMYDIANVTDQCKDLFHSFDAQFIEECSTRLVAASAFQPYIYVMDINHQSMTIERKNEIPDSILKPKQTKIEGDVISMTHTDELPNYLRGTLVKVTPTPQKKTKALVDKPSTFSTRIKSSGYSEAPFVPAHLKKKPTSSSSSSTSSTIKKTTTTKELVTPSFEKPPINLSSELRVHNSPILCMSISPNKESIVTGSNSGLCMLSKLPLSNKNKGVPLEKHSVAVNSINWTLSSKLILTSSSDNTATIWKNGKNGIEPAINFKSILGNIKSTTSEENKRPEQIFKSSVNNASFFHQDRFTVLSSSNKMYIYKYYIHKSTNSDEKYLKKQVDNHKYKLGHVFESRQAQKITALTCPNSYLSNYILLGYSSKTLEIYDVCKDTVVRSIENAHERPIHTISLNNSPNATSDSINFFLTSSVDGCVKLWDARQQDPIRRYSQHKNSIHSIGNAISPCMRYIACGSEDRCVYLYDLTTSEKCIEKIIGYHSDVVSDVKFKNSTTLLSCSFDGKINTYSSVK</sequence>
<feature type="repeat" description="WD" evidence="1">
    <location>
        <begin position="761"/>
        <end position="809"/>
    </location>
</feature>
<evidence type="ECO:0000313" key="4">
    <source>
        <dbReference type="Proteomes" id="UP000006671"/>
    </source>
</evidence>
<proteinExistence type="predicted"/>
<reference evidence="3 4" key="1">
    <citation type="journal article" date="2010" name="Cell">
        <title>The genome of Naegleria gruberi illuminates early eukaryotic versatility.</title>
        <authorList>
            <person name="Fritz-Laylin L.K."/>
            <person name="Prochnik S.E."/>
            <person name="Ginger M.L."/>
            <person name="Dacks J.B."/>
            <person name="Carpenter M.L."/>
            <person name="Field M.C."/>
            <person name="Kuo A."/>
            <person name="Paredez A."/>
            <person name="Chapman J."/>
            <person name="Pham J."/>
            <person name="Shu S."/>
            <person name="Neupane R."/>
            <person name="Cipriano M."/>
            <person name="Mancuso J."/>
            <person name="Tu H."/>
            <person name="Salamov A."/>
            <person name="Lindquist E."/>
            <person name="Shapiro H."/>
            <person name="Lucas S."/>
            <person name="Grigoriev I.V."/>
            <person name="Cande W.Z."/>
            <person name="Fulton C."/>
            <person name="Rokhsar D.S."/>
            <person name="Dawson S.C."/>
        </authorList>
    </citation>
    <scope>NUCLEOTIDE SEQUENCE [LARGE SCALE GENOMIC DNA]</scope>
    <source>
        <strain evidence="3 4">NEG-M</strain>
    </source>
</reference>
<feature type="region of interest" description="Disordered" evidence="2">
    <location>
        <begin position="506"/>
        <end position="527"/>
    </location>
</feature>
<organism evidence="4">
    <name type="scientific">Naegleria gruberi</name>
    <name type="common">Amoeba</name>
    <dbReference type="NCBI Taxonomy" id="5762"/>
    <lineage>
        <taxon>Eukaryota</taxon>
        <taxon>Discoba</taxon>
        <taxon>Heterolobosea</taxon>
        <taxon>Tetramitia</taxon>
        <taxon>Eutetramitia</taxon>
        <taxon>Vahlkampfiidae</taxon>
        <taxon>Naegleria</taxon>
    </lineage>
</organism>
<evidence type="ECO:0000256" key="2">
    <source>
        <dbReference type="SAM" id="MobiDB-lite"/>
    </source>
</evidence>
<dbReference type="OMA" id="FAQFYYI"/>
<dbReference type="RefSeq" id="XP_002674009.1">
    <property type="nucleotide sequence ID" value="XM_002673963.1"/>
</dbReference>
<dbReference type="AlphaFoldDB" id="D2VPU1"/>
<dbReference type="SMART" id="SM00320">
    <property type="entry name" value="WD40"/>
    <property type="match status" value="9"/>
</dbReference>
<keyword evidence="1" id="KW-0853">WD repeat</keyword>
<dbReference type="InterPro" id="IPR001680">
    <property type="entry name" value="WD40_rpt"/>
</dbReference>
<dbReference type="eggNOG" id="KOG0273">
    <property type="taxonomic scope" value="Eukaryota"/>
</dbReference>
<dbReference type="SUPFAM" id="SSF50978">
    <property type="entry name" value="WD40 repeat-like"/>
    <property type="match status" value="2"/>
</dbReference>
<dbReference type="PROSITE" id="PS50082">
    <property type="entry name" value="WD_REPEATS_2"/>
    <property type="match status" value="3"/>
</dbReference>
<dbReference type="VEuPathDB" id="AmoebaDB:NAEGRDRAFT_51309"/>
<dbReference type="Proteomes" id="UP000006671">
    <property type="component" value="Unassembled WGS sequence"/>
</dbReference>
<gene>
    <name evidence="3" type="ORF">NAEGRDRAFT_51309</name>
</gene>
<evidence type="ECO:0000256" key="1">
    <source>
        <dbReference type="PROSITE-ProRule" id="PRU00221"/>
    </source>
</evidence>
<name>D2VPU1_NAEGR</name>
<feature type="repeat" description="WD" evidence="1">
    <location>
        <begin position="592"/>
        <end position="624"/>
    </location>
</feature>
<dbReference type="PROSITE" id="PS50294">
    <property type="entry name" value="WD_REPEATS_REGION"/>
    <property type="match status" value="2"/>
</dbReference>
<dbReference type="PANTHER" id="PTHR44525">
    <property type="entry name" value="WD REPEAT-CONTAINING PROTEIN 27"/>
    <property type="match status" value="1"/>
</dbReference>
<dbReference type="OrthoDB" id="20669at2759"/>
<protein>
    <submittedName>
        <fullName evidence="3">Predicted protein</fullName>
    </submittedName>
</protein>
<feature type="repeat" description="WD" evidence="1">
    <location>
        <begin position="189"/>
        <end position="231"/>
    </location>
</feature>
<keyword evidence="4" id="KW-1185">Reference proteome</keyword>
<dbReference type="InterPro" id="IPR042411">
    <property type="entry name" value="WDR27"/>
</dbReference>
<dbReference type="Pfam" id="PF00400">
    <property type="entry name" value="WD40"/>
    <property type="match status" value="5"/>
</dbReference>
<feature type="compositionally biased region" description="Low complexity" evidence="2">
    <location>
        <begin position="512"/>
        <end position="527"/>
    </location>
</feature>
<dbReference type="EMBL" id="GG738887">
    <property type="protein sequence ID" value="EFC41265.1"/>
    <property type="molecule type" value="Genomic_DNA"/>
</dbReference>
<evidence type="ECO:0000313" key="3">
    <source>
        <dbReference type="EMBL" id="EFC41265.1"/>
    </source>
</evidence>
<dbReference type="GeneID" id="8851147"/>
<dbReference type="Gene3D" id="2.130.10.10">
    <property type="entry name" value="YVTN repeat-like/Quinoprotein amine dehydrogenase"/>
    <property type="match status" value="3"/>
</dbReference>
<dbReference type="InterPro" id="IPR015943">
    <property type="entry name" value="WD40/YVTN_repeat-like_dom_sf"/>
</dbReference>
<dbReference type="InterPro" id="IPR036322">
    <property type="entry name" value="WD40_repeat_dom_sf"/>
</dbReference>
<accession>D2VPU1</accession>
<dbReference type="STRING" id="5762.D2VPU1"/>
<dbReference type="PANTHER" id="PTHR44525:SF1">
    <property type="entry name" value="WD REPEAT-CONTAINING PROTEIN 27"/>
    <property type="match status" value="1"/>
</dbReference>
<dbReference type="InParanoid" id="D2VPU1"/>